<dbReference type="EMBL" id="SDHX01000001">
    <property type="protein sequence ID" value="RXK55846.1"/>
    <property type="molecule type" value="Genomic_DNA"/>
</dbReference>
<gene>
    <name evidence="1" type="ORF">ESB00_08170</name>
</gene>
<evidence type="ECO:0008006" key="3">
    <source>
        <dbReference type="Google" id="ProtNLM"/>
    </source>
</evidence>
<comment type="caution">
    <text evidence="1">The sequence shown here is derived from an EMBL/GenBank/DDBJ whole genome shotgun (WGS) entry which is preliminary data.</text>
</comment>
<evidence type="ECO:0000313" key="2">
    <source>
        <dbReference type="Proteomes" id="UP000290218"/>
    </source>
</evidence>
<sequence>MADLKRSAEDMSIFSRIFGSKEEPTKPSEHAVIVRVPISGANGTEEEIQRLMDVESELETAIVEAGAGEFDGNEFGEGEYVYYMYGSDADRLFASVERLLRDHDLVKRGVAEVRYGGPGAKSRKVTLSP</sequence>
<organism evidence="1 2">
    <name type="scientific">Oleiharenicola lentus</name>
    <dbReference type="NCBI Taxonomy" id="2508720"/>
    <lineage>
        <taxon>Bacteria</taxon>
        <taxon>Pseudomonadati</taxon>
        <taxon>Verrucomicrobiota</taxon>
        <taxon>Opitutia</taxon>
        <taxon>Opitutales</taxon>
        <taxon>Opitutaceae</taxon>
        <taxon>Oleiharenicola</taxon>
    </lineage>
</organism>
<protein>
    <recommendedName>
        <fullName evidence="3">DUF695 domain-containing protein</fullName>
    </recommendedName>
</protein>
<accession>A0A4Q1CAD8</accession>
<name>A0A4Q1CAD8_9BACT</name>
<evidence type="ECO:0000313" key="1">
    <source>
        <dbReference type="EMBL" id="RXK55846.1"/>
    </source>
</evidence>
<dbReference type="OrthoDB" id="678788at2"/>
<dbReference type="AlphaFoldDB" id="A0A4Q1CAD8"/>
<keyword evidence="2" id="KW-1185">Reference proteome</keyword>
<proteinExistence type="predicted"/>
<reference evidence="1 2" key="1">
    <citation type="submission" date="2019-01" db="EMBL/GenBank/DDBJ databases">
        <title>Lacunisphaera sp. strain TWA-58.</title>
        <authorList>
            <person name="Chen W.-M."/>
        </authorList>
    </citation>
    <scope>NUCLEOTIDE SEQUENCE [LARGE SCALE GENOMIC DNA]</scope>
    <source>
        <strain evidence="1 2">TWA-58</strain>
    </source>
</reference>
<dbReference type="Proteomes" id="UP000290218">
    <property type="component" value="Unassembled WGS sequence"/>
</dbReference>
<dbReference type="RefSeq" id="WP_129047212.1">
    <property type="nucleotide sequence ID" value="NZ_SDHX01000001.1"/>
</dbReference>